<feature type="domain" description="BPL/LPL catalytic" evidence="2">
    <location>
        <begin position="1"/>
        <end position="185"/>
    </location>
</feature>
<keyword evidence="1 3" id="KW-0436">Ligase</keyword>
<reference evidence="3 4" key="1">
    <citation type="submission" date="2020-08" db="EMBL/GenBank/DDBJ databases">
        <title>Genomic Encyclopedia of Type Strains, Phase IV (KMG-IV): sequencing the most valuable type-strain genomes for metagenomic binning, comparative biology and taxonomic classification.</title>
        <authorList>
            <person name="Goeker M."/>
        </authorList>
    </citation>
    <scope>NUCLEOTIDE SEQUENCE [LARGE SCALE GENOMIC DNA]</scope>
    <source>
        <strain evidence="3 4">DSM 23562</strain>
    </source>
</reference>
<dbReference type="RefSeq" id="WP_184203225.1">
    <property type="nucleotide sequence ID" value="NZ_JACHGW010000005.1"/>
</dbReference>
<dbReference type="InterPro" id="IPR004143">
    <property type="entry name" value="BPL_LPL_catalytic"/>
</dbReference>
<dbReference type="EC" id="6.3.4.15" evidence="3"/>
<dbReference type="PANTHER" id="PTHR12835">
    <property type="entry name" value="BIOTIN PROTEIN LIGASE"/>
    <property type="match status" value="1"/>
</dbReference>
<accession>A0A7W9SUR4</accession>
<dbReference type="PANTHER" id="PTHR12835:SF5">
    <property type="entry name" value="BIOTIN--PROTEIN LIGASE"/>
    <property type="match status" value="1"/>
</dbReference>
<dbReference type="Pfam" id="PF03099">
    <property type="entry name" value="BPL_LplA_LipB"/>
    <property type="match status" value="1"/>
</dbReference>
<proteinExistence type="predicted"/>
<dbReference type="SUPFAM" id="SSF55681">
    <property type="entry name" value="Class II aaRS and biotin synthetases"/>
    <property type="match status" value="1"/>
</dbReference>
<keyword evidence="4" id="KW-1185">Reference proteome</keyword>
<dbReference type="Gene3D" id="3.30.930.10">
    <property type="entry name" value="Bira Bifunctional Protein, Domain 2"/>
    <property type="match status" value="1"/>
</dbReference>
<dbReference type="InterPro" id="IPR004408">
    <property type="entry name" value="Biotin_CoA_COase_ligase"/>
</dbReference>
<dbReference type="GO" id="GO:0004077">
    <property type="term" value="F:biotin--[biotin carboxyl-carrier protein] ligase activity"/>
    <property type="evidence" value="ECO:0007669"/>
    <property type="project" value="UniProtKB-EC"/>
</dbReference>
<evidence type="ECO:0000313" key="4">
    <source>
        <dbReference type="Proteomes" id="UP000520814"/>
    </source>
</evidence>
<name>A0A7W9SUR4_ARMRO</name>
<protein>
    <submittedName>
        <fullName evidence="3">BirA family biotin operon repressor/biotin-[acetyl-CoA-carboxylase] ligase</fullName>
        <ecNumber evidence="3">6.3.4.15</ecNumber>
    </submittedName>
</protein>
<dbReference type="PROSITE" id="PS51733">
    <property type="entry name" value="BPL_LPL_CATALYTIC"/>
    <property type="match status" value="1"/>
</dbReference>
<dbReference type="EMBL" id="JACHGW010000005">
    <property type="protein sequence ID" value="MBB6053186.1"/>
    <property type="molecule type" value="Genomic_DNA"/>
</dbReference>
<dbReference type="Proteomes" id="UP000520814">
    <property type="component" value="Unassembled WGS sequence"/>
</dbReference>
<organism evidence="3 4">
    <name type="scientific">Armatimonas rosea</name>
    <dbReference type="NCBI Taxonomy" id="685828"/>
    <lineage>
        <taxon>Bacteria</taxon>
        <taxon>Bacillati</taxon>
        <taxon>Armatimonadota</taxon>
        <taxon>Armatimonadia</taxon>
        <taxon>Armatimonadales</taxon>
        <taxon>Armatimonadaceae</taxon>
        <taxon>Armatimonas</taxon>
    </lineage>
</organism>
<dbReference type="GO" id="GO:0005737">
    <property type="term" value="C:cytoplasm"/>
    <property type="evidence" value="ECO:0007669"/>
    <property type="project" value="TreeGrafter"/>
</dbReference>
<evidence type="ECO:0000259" key="2">
    <source>
        <dbReference type="PROSITE" id="PS51733"/>
    </source>
</evidence>
<dbReference type="NCBIfam" id="TIGR00121">
    <property type="entry name" value="birA_ligase"/>
    <property type="match status" value="1"/>
</dbReference>
<dbReference type="AlphaFoldDB" id="A0A7W9SUR4"/>
<sequence>MRFGGTWLACGSVLSTMDVAREHLAKSGEYGAVVQAQAQTAGRGRQGKAWFTPPEGTQVSMTVIGHPVALRDAWRLAPMAGVAVVEGIEACLPECGLRVRFPNDVLLSGRKLAGVLIETMSVPGEPELCTPLIGIGVNVNVPASAFPLELQTQATSLRRELEREITEPIAEQVVQALGRLWELPAEDWLARWHGLLAPQATRVFVLEGRAQRCRVVLLGADGKLVVETEEGELRAISAAQVILGEE</sequence>
<gene>
    <name evidence="3" type="ORF">HNQ39_005018</name>
</gene>
<dbReference type="InterPro" id="IPR045864">
    <property type="entry name" value="aa-tRNA-synth_II/BPL/LPL"/>
</dbReference>
<comment type="caution">
    <text evidence="3">The sequence shown here is derived from an EMBL/GenBank/DDBJ whole genome shotgun (WGS) entry which is preliminary data.</text>
</comment>
<evidence type="ECO:0000313" key="3">
    <source>
        <dbReference type="EMBL" id="MBB6053186.1"/>
    </source>
</evidence>
<evidence type="ECO:0000256" key="1">
    <source>
        <dbReference type="ARBA" id="ARBA00022598"/>
    </source>
</evidence>